<dbReference type="Pfam" id="PF18962">
    <property type="entry name" value="Por_Secre_tail"/>
    <property type="match status" value="1"/>
</dbReference>
<evidence type="ECO:0000259" key="2">
    <source>
        <dbReference type="Pfam" id="PF12904"/>
    </source>
</evidence>
<feature type="domain" description="DUF5060" evidence="3">
    <location>
        <begin position="25"/>
        <end position="108"/>
    </location>
</feature>
<dbReference type="Proteomes" id="UP001597319">
    <property type="component" value="Unassembled WGS sequence"/>
</dbReference>
<name>A0ABW5LIS0_9FLAO</name>
<proteinExistence type="predicted"/>
<evidence type="ECO:0000313" key="6">
    <source>
        <dbReference type="Proteomes" id="UP001597319"/>
    </source>
</evidence>
<dbReference type="NCBIfam" id="TIGR04183">
    <property type="entry name" value="Por_Secre_tail"/>
    <property type="match status" value="1"/>
</dbReference>
<dbReference type="Pfam" id="PF16586">
    <property type="entry name" value="DUF5060"/>
    <property type="match status" value="1"/>
</dbReference>
<feature type="domain" description="Putative collagen-binding" evidence="2">
    <location>
        <begin position="514"/>
        <end position="584"/>
    </location>
</feature>
<keyword evidence="1" id="KW-0732">Signal</keyword>
<dbReference type="InterPro" id="IPR026444">
    <property type="entry name" value="Secre_tail"/>
</dbReference>
<keyword evidence="6" id="KW-1185">Reference proteome</keyword>
<dbReference type="InterPro" id="IPR013783">
    <property type="entry name" value="Ig-like_fold"/>
</dbReference>
<reference evidence="6" key="1">
    <citation type="journal article" date="2019" name="Int. J. Syst. Evol. Microbiol.">
        <title>The Global Catalogue of Microorganisms (GCM) 10K type strain sequencing project: providing services to taxonomists for standard genome sequencing and annotation.</title>
        <authorList>
            <consortium name="The Broad Institute Genomics Platform"/>
            <consortium name="The Broad Institute Genome Sequencing Center for Infectious Disease"/>
            <person name="Wu L."/>
            <person name="Ma J."/>
        </authorList>
    </citation>
    <scope>NUCLEOTIDE SEQUENCE [LARGE SCALE GENOMIC DNA]</scope>
    <source>
        <strain evidence="6">KCTC 52274</strain>
    </source>
</reference>
<sequence length="673" mass="75253">MKNYVILFLLLFSVFINGQTVTGELKKWHRITLSFDGPTVDEGDTTNPFRNYRMNVTFTGPSNQVYEIPGFFAADGNAANTSATSGNVWRAHFAPDEEGQWSYTASFRTGTDIAVSTNSSDGTPTSFDGTTGMITINATDKSGVDNRAKGRLAYINQRYLKFMETDTYFLKAGADSPENFLAYDDFDDTKPSKSWSPHITDWSQNDPVWQNDKGKGIIGAVNYLASKGMNVFSFLTMNVNGDGDDVWPWTASGTRDRFDVSKLAQWEILFDHADQKGMFLHFKTQETENDQLLNNGDLGLERKLYYRELIARFGHHLALNWNLGEENVQSEQQRKDMAQYFFDTDPYNHLIVMHTGLGGYNNYTPLLGNNSKLTGASLQTQINDVHNVVKDWVENSENAGKPWCVASDEIGQSSIGVAADNDYTGDTGSQSDNRVEVRGKTLYGTLLAGGHGVEYYFGYQTGETDLSCEDFRSRAHKWEDAKIALDFFHMYIPFWDMSSSDDLISNSNGYCFSKTNDTYLIYLPANQNTNIDIGNTNENYEVKWFDPQNGGNLEDGSITSLNANGSVSIGNPPNSPDKDWLVLLRNNTTLGNEDFVLDTFKMYPNPANSSFTIDGLKEGIYDLKVINATGQIIHETTVSRSKNKISTATLSTGIYFIKVSDNQNEISKKLIIN</sequence>
<evidence type="ECO:0000256" key="1">
    <source>
        <dbReference type="ARBA" id="ARBA00022729"/>
    </source>
</evidence>
<dbReference type="RefSeq" id="WP_378294617.1">
    <property type="nucleotide sequence ID" value="NZ_JBHULE010000022.1"/>
</dbReference>
<comment type="caution">
    <text evidence="5">The sequence shown here is derived from an EMBL/GenBank/DDBJ whole genome shotgun (WGS) entry which is preliminary data.</text>
</comment>
<dbReference type="Pfam" id="PF12904">
    <property type="entry name" value="Collagen_bind_2"/>
    <property type="match status" value="1"/>
</dbReference>
<dbReference type="EMBL" id="JBHULE010000022">
    <property type="protein sequence ID" value="MFD2564758.1"/>
    <property type="molecule type" value="Genomic_DNA"/>
</dbReference>
<evidence type="ECO:0000259" key="3">
    <source>
        <dbReference type="Pfam" id="PF16586"/>
    </source>
</evidence>
<dbReference type="InterPro" id="IPR032260">
    <property type="entry name" value="DUF5060"/>
</dbReference>
<evidence type="ECO:0000259" key="4">
    <source>
        <dbReference type="Pfam" id="PF18962"/>
    </source>
</evidence>
<dbReference type="Gene3D" id="2.60.40.10">
    <property type="entry name" value="Immunoglobulins"/>
    <property type="match status" value="1"/>
</dbReference>
<evidence type="ECO:0000313" key="5">
    <source>
        <dbReference type="EMBL" id="MFD2564758.1"/>
    </source>
</evidence>
<feature type="domain" description="Secretion system C-terminal sorting" evidence="4">
    <location>
        <begin position="602"/>
        <end position="672"/>
    </location>
</feature>
<organism evidence="5 6">
    <name type="scientific">Aquimarina rubra</name>
    <dbReference type="NCBI Taxonomy" id="1920033"/>
    <lineage>
        <taxon>Bacteria</taxon>
        <taxon>Pseudomonadati</taxon>
        <taxon>Bacteroidota</taxon>
        <taxon>Flavobacteriia</taxon>
        <taxon>Flavobacteriales</taxon>
        <taxon>Flavobacteriaceae</taxon>
        <taxon>Aquimarina</taxon>
    </lineage>
</organism>
<dbReference type="Gene3D" id="3.20.20.80">
    <property type="entry name" value="Glycosidases"/>
    <property type="match status" value="1"/>
</dbReference>
<gene>
    <name evidence="5" type="ORF">ACFSR1_18915</name>
</gene>
<protein>
    <submittedName>
        <fullName evidence="5">DUF5060 domain-containing protein</fullName>
    </submittedName>
</protein>
<accession>A0ABW5LIS0</accession>
<dbReference type="InterPro" id="IPR024749">
    <property type="entry name" value="Collagen-bd_put"/>
</dbReference>